<dbReference type="InterPro" id="IPR029063">
    <property type="entry name" value="SAM-dependent_MTases_sf"/>
</dbReference>
<protein>
    <submittedName>
        <fullName evidence="8">Methyltransferase</fullName>
    </submittedName>
</protein>
<evidence type="ECO:0000256" key="2">
    <source>
        <dbReference type="ARBA" id="ARBA00022552"/>
    </source>
</evidence>
<keyword evidence="10" id="KW-1185">Reference proteome</keyword>
<keyword evidence="1" id="KW-0963">Cytoplasm</keyword>
<dbReference type="Proteomes" id="UP000236447">
    <property type="component" value="Chromosome"/>
</dbReference>
<keyword evidence="3 8" id="KW-0489">Methyltransferase</keyword>
<dbReference type="EMBL" id="CP010705">
    <property type="protein sequence ID" value="AUQ93155.1"/>
    <property type="molecule type" value="Genomic_DNA"/>
</dbReference>
<dbReference type="EMBL" id="CP010725">
    <property type="protein sequence ID" value="AUR00371.1"/>
    <property type="molecule type" value="Genomic_DNA"/>
</dbReference>
<dbReference type="CDD" id="cd02440">
    <property type="entry name" value="AdoMet_MTases"/>
    <property type="match status" value="1"/>
</dbReference>
<dbReference type="PANTHER" id="PTHR47816">
    <property type="entry name" value="RIBOSOMAL RNA SMALL SUBUNIT METHYLTRANSFERASE C"/>
    <property type="match status" value="1"/>
</dbReference>
<dbReference type="Pfam" id="PF05175">
    <property type="entry name" value="MTS"/>
    <property type="match status" value="1"/>
</dbReference>
<sequence>MSVRLSLAVETGGLPVPETGRVAVFHPTSDVDLSALPKERVLIVQPFAPDHAALAARGYDCVPELPADVRFAASVVFLSRAKALTRGLLAQAAELSDGLVLVDGGKTDGVDSVLKALRARCDVSAPISKAHGKAFWFDATGTDLSDWQVATTQIDGGFQTAPGVFSADGVDPASALLVAALPAKLGRNVVDLGAGWGYLSSAVLQRETVQALHLVEADHSALSCARQNINDPRAQFHWADARSWQTTERVDCVISNPPFHTSRAAEPSLGQAFITAASGMLAPAGAFWLVANRHLPYEATLAEQFATVSEVAGDNRFKVLQASRPRRHRR</sequence>
<evidence type="ECO:0000259" key="6">
    <source>
        <dbReference type="Pfam" id="PF05175"/>
    </source>
</evidence>
<reference evidence="8 9" key="1">
    <citation type="journal article" date="2017" name="Front. Microbiol.">
        <title>Phaeobacter piscinae sp. nov., a species of the Roseobacter group and potential aquaculture probiont.</title>
        <authorList>
            <person name="Sonnenschein E.C."/>
            <person name="Phippen C.B.W."/>
            <person name="Nielsen K.F."/>
            <person name="Mateiu R.V."/>
            <person name="Melchiorsen J."/>
            <person name="Gram L."/>
            <person name="Overmann J."/>
            <person name="Freese H.M."/>
        </authorList>
    </citation>
    <scope>NUCLEOTIDE SEQUENCE [LARGE SCALE GENOMIC DNA]</scope>
    <source>
        <strain evidence="8 9">P88</strain>
    </source>
</reference>
<dbReference type="InterPro" id="IPR002052">
    <property type="entry name" value="DNA_methylase_N6_adenine_CS"/>
</dbReference>
<keyword evidence="5" id="KW-0949">S-adenosyl-L-methionine</keyword>
<dbReference type="Gene3D" id="3.40.50.150">
    <property type="entry name" value="Vaccinia Virus protein VP39"/>
    <property type="match status" value="2"/>
</dbReference>
<dbReference type="InterPro" id="IPR020596">
    <property type="entry name" value="rRNA_Ade_Mease_Trfase_CS"/>
</dbReference>
<dbReference type="PROSITE" id="PS00092">
    <property type="entry name" value="N6_MTASE"/>
    <property type="match status" value="1"/>
</dbReference>
<dbReference type="InterPro" id="IPR046977">
    <property type="entry name" value="RsmC/RlmG"/>
</dbReference>
<dbReference type="GO" id="GO:0000179">
    <property type="term" value="F:rRNA (adenine-N6,N6-)-dimethyltransferase activity"/>
    <property type="evidence" value="ECO:0007669"/>
    <property type="project" value="InterPro"/>
</dbReference>
<evidence type="ECO:0000313" key="10">
    <source>
        <dbReference type="Proteomes" id="UP000236536"/>
    </source>
</evidence>
<reference evidence="9 10" key="2">
    <citation type="journal article" date="2017" name="Genome Biol. Evol.">
        <title>Trajectories and Drivers of Genome Evolution in Surface-Associated Marine Phaeobacter.</title>
        <authorList>
            <person name="Freese H.M."/>
            <person name="Sikorski J."/>
            <person name="Bunk B."/>
            <person name="Scheuner C."/>
            <person name="Meier-Kolthoff J.P."/>
            <person name="Sproer C."/>
            <person name="Gram L."/>
            <person name="Overmann J."/>
        </authorList>
    </citation>
    <scope>NUCLEOTIDE SEQUENCE [LARGE SCALE GENOMIC DNA]</scope>
    <source>
        <strain evidence="7 10">P66</strain>
        <strain evidence="8 9">P88</strain>
    </source>
</reference>
<feature type="domain" description="Methyltransferase small" evidence="6">
    <location>
        <begin position="158"/>
        <end position="321"/>
    </location>
</feature>
<accession>A0A2I7G4Y2</accession>
<evidence type="ECO:0000256" key="5">
    <source>
        <dbReference type="ARBA" id="ARBA00022691"/>
    </source>
</evidence>
<keyword evidence="2" id="KW-0698">rRNA processing</keyword>
<dbReference type="InterPro" id="IPR007848">
    <property type="entry name" value="Small_mtfrase_dom"/>
</dbReference>
<organism evidence="8 9">
    <name type="scientific">Phaeobacter inhibens</name>
    <dbReference type="NCBI Taxonomy" id="221822"/>
    <lineage>
        <taxon>Bacteria</taxon>
        <taxon>Pseudomonadati</taxon>
        <taxon>Pseudomonadota</taxon>
        <taxon>Alphaproteobacteria</taxon>
        <taxon>Rhodobacterales</taxon>
        <taxon>Roseobacteraceae</taxon>
        <taxon>Phaeobacter</taxon>
    </lineage>
</organism>
<dbReference type="AlphaFoldDB" id="A0A2I7G4Y2"/>
<evidence type="ECO:0000256" key="4">
    <source>
        <dbReference type="ARBA" id="ARBA00022679"/>
    </source>
</evidence>
<dbReference type="GO" id="GO:0003676">
    <property type="term" value="F:nucleic acid binding"/>
    <property type="evidence" value="ECO:0007669"/>
    <property type="project" value="InterPro"/>
</dbReference>
<gene>
    <name evidence="7" type="ORF">PhaeoP66_00332</name>
    <name evidence="8" type="ORF">PhaeoP88_03035</name>
</gene>
<evidence type="ECO:0000313" key="9">
    <source>
        <dbReference type="Proteomes" id="UP000236447"/>
    </source>
</evidence>
<dbReference type="SUPFAM" id="SSF53335">
    <property type="entry name" value="S-adenosyl-L-methionine-dependent methyltransferases"/>
    <property type="match status" value="1"/>
</dbReference>
<proteinExistence type="predicted"/>
<evidence type="ECO:0000256" key="3">
    <source>
        <dbReference type="ARBA" id="ARBA00022603"/>
    </source>
</evidence>
<evidence type="ECO:0000313" key="8">
    <source>
        <dbReference type="EMBL" id="AUR00371.1"/>
    </source>
</evidence>
<dbReference type="Proteomes" id="UP000236536">
    <property type="component" value="Chromosome"/>
</dbReference>
<dbReference type="PROSITE" id="PS01131">
    <property type="entry name" value="RRNA_A_DIMETH"/>
    <property type="match status" value="1"/>
</dbReference>
<evidence type="ECO:0000256" key="1">
    <source>
        <dbReference type="ARBA" id="ARBA00022490"/>
    </source>
</evidence>
<dbReference type="PANTHER" id="PTHR47816:SF4">
    <property type="entry name" value="RIBOSOMAL RNA SMALL SUBUNIT METHYLTRANSFERASE C"/>
    <property type="match status" value="1"/>
</dbReference>
<dbReference type="RefSeq" id="WP_102873527.1">
    <property type="nucleotide sequence ID" value="NZ_CP010599.1"/>
</dbReference>
<reference evidence="7 10" key="3">
    <citation type="journal article" date="2017" name="Int. J. Syst. Evol. Microbiol.">
        <title>Adaptation of Surface-Associated Bacteria to the Open Ocean: A Genomically Distinct Subpopulation of Phaeobacter gallaeciensis Colonizes Pacific Mesozooplankton.</title>
        <authorList>
            <person name="Freese H.M."/>
            <person name="Methner A."/>
            <person name="Overmann J."/>
        </authorList>
    </citation>
    <scope>NUCLEOTIDE SEQUENCE [LARGE SCALE GENOMIC DNA]</scope>
    <source>
        <strain evidence="7 10">P66</strain>
    </source>
</reference>
<evidence type="ECO:0000313" key="7">
    <source>
        <dbReference type="EMBL" id="AUQ93155.1"/>
    </source>
</evidence>
<name>A0A2I7G4Y2_9RHOB</name>
<keyword evidence="4 8" id="KW-0808">Transferase</keyword>